<dbReference type="InterPro" id="IPR001594">
    <property type="entry name" value="Palmitoyltrfase_DHHC"/>
</dbReference>
<feature type="domain" description="Palmitoyltransferase DHHC" evidence="8">
    <location>
        <begin position="126"/>
        <end position="259"/>
    </location>
</feature>
<evidence type="ECO:0000256" key="4">
    <source>
        <dbReference type="ARBA" id="ARBA00022989"/>
    </source>
</evidence>
<organism evidence="9 10">
    <name type="scientific">Galdieria partita</name>
    <dbReference type="NCBI Taxonomy" id="83374"/>
    <lineage>
        <taxon>Eukaryota</taxon>
        <taxon>Rhodophyta</taxon>
        <taxon>Bangiophyceae</taxon>
        <taxon>Galdieriales</taxon>
        <taxon>Galdieriaceae</taxon>
        <taxon>Galdieria</taxon>
    </lineage>
</organism>
<evidence type="ECO:0000256" key="6">
    <source>
        <dbReference type="ARBA" id="ARBA00023315"/>
    </source>
</evidence>
<dbReference type="GO" id="GO:0019706">
    <property type="term" value="F:protein-cysteine S-palmitoyltransferase activity"/>
    <property type="evidence" value="ECO:0007669"/>
    <property type="project" value="UniProtKB-EC"/>
</dbReference>
<proteinExistence type="inferred from homology"/>
<dbReference type="GO" id="GO:0016020">
    <property type="term" value="C:membrane"/>
    <property type="evidence" value="ECO:0007669"/>
    <property type="project" value="UniProtKB-SubCell"/>
</dbReference>
<dbReference type="GO" id="GO:0006612">
    <property type="term" value="P:protein targeting to membrane"/>
    <property type="evidence" value="ECO:0007669"/>
    <property type="project" value="TreeGrafter"/>
</dbReference>
<gene>
    <name evidence="9" type="ORF">GpartN1_g5734.t1</name>
</gene>
<reference evidence="9" key="2">
    <citation type="submission" date="2022-01" db="EMBL/GenBank/DDBJ databases">
        <authorList>
            <person name="Hirooka S."/>
            <person name="Miyagishima S.Y."/>
        </authorList>
    </citation>
    <scope>NUCLEOTIDE SEQUENCE</scope>
    <source>
        <strain evidence="9">NBRC 102759</strain>
    </source>
</reference>
<reference evidence="9" key="1">
    <citation type="journal article" date="2022" name="Proc. Natl. Acad. Sci. U.S.A.">
        <title>Life cycle and functional genomics of the unicellular red alga Galdieria for elucidating algal and plant evolution and industrial use.</title>
        <authorList>
            <person name="Hirooka S."/>
            <person name="Itabashi T."/>
            <person name="Ichinose T.M."/>
            <person name="Onuma R."/>
            <person name="Fujiwara T."/>
            <person name="Yamashita S."/>
            <person name="Jong L.W."/>
            <person name="Tomita R."/>
            <person name="Iwane A.H."/>
            <person name="Miyagishima S.Y."/>
        </authorList>
    </citation>
    <scope>NUCLEOTIDE SEQUENCE</scope>
    <source>
        <strain evidence="9">NBRC 102759</strain>
    </source>
</reference>
<dbReference type="InterPro" id="IPR039859">
    <property type="entry name" value="PFA4/ZDH16/20/ERF2-like"/>
</dbReference>
<evidence type="ECO:0000256" key="5">
    <source>
        <dbReference type="ARBA" id="ARBA00023136"/>
    </source>
</evidence>
<keyword evidence="2 7" id="KW-0808">Transferase</keyword>
<comment type="similarity">
    <text evidence="7">Belongs to the DHHC palmitoyltransferase family.</text>
</comment>
<dbReference type="Proteomes" id="UP001061958">
    <property type="component" value="Unassembled WGS sequence"/>
</dbReference>
<name>A0A9C7USK6_9RHOD</name>
<evidence type="ECO:0000256" key="1">
    <source>
        <dbReference type="ARBA" id="ARBA00004141"/>
    </source>
</evidence>
<comment type="catalytic activity">
    <reaction evidence="7">
        <text>L-cysteinyl-[protein] + hexadecanoyl-CoA = S-hexadecanoyl-L-cysteinyl-[protein] + CoA</text>
        <dbReference type="Rhea" id="RHEA:36683"/>
        <dbReference type="Rhea" id="RHEA-COMP:10131"/>
        <dbReference type="Rhea" id="RHEA-COMP:11032"/>
        <dbReference type="ChEBI" id="CHEBI:29950"/>
        <dbReference type="ChEBI" id="CHEBI:57287"/>
        <dbReference type="ChEBI" id="CHEBI:57379"/>
        <dbReference type="ChEBI" id="CHEBI:74151"/>
        <dbReference type="EC" id="2.3.1.225"/>
    </reaction>
</comment>
<feature type="transmembrane region" description="Helical" evidence="7">
    <location>
        <begin position="6"/>
        <end position="23"/>
    </location>
</feature>
<feature type="transmembrane region" description="Helical" evidence="7">
    <location>
        <begin position="177"/>
        <end position="200"/>
    </location>
</feature>
<dbReference type="PROSITE" id="PS50216">
    <property type="entry name" value="DHHC"/>
    <property type="match status" value="1"/>
</dbReference>
<dbReference type="EMBL" id="BQMJ01000049">
    <property type="protein sequence ID" value="GJQ13943.1"/>
    <property type="molecule type" value="Genomic_DNA"/>
</dbReference>
<evidence type="ECO:0000313" key="9">
    <source>
        <dbReference type="EMBL" id="GJQ13943.1"/>
    </source>
</evidence>
<dbReference type="GO" id="GO:0005783">
    <property type="term" value="C:endoplasmic reticulum"/>
    <property type="evidence" value="ECO:0007669"/>
    <property type="project" value="TreeGrafter"/>
</dbReference>
<feature type="transmembrane region" description="Helical" evidence="7">
    <location>
        <begin position="220"/>
        <end position="249"/>
    </location>
</feature>
<dbReference type="EC" id="2.3.1.225" evidence="7"/>
<keyword evidence="5 7" id="KW-0472">Membrane</keyword>
<feature type="transmembrane region" description="Helical" evidence="7">
    <location>
        <begin position="87"/>
        <end position="109"/>
    </location>
</feature>
<evidence type="ECO:0000259" key="8">
    <source>
        <dbReference type="Pfam" id="PF01529"/>
    </source>
</evidence>
<evidence type="ECO:0000256" key="7">
    <source>
        <dbReference type="RuleBase" id="RU079119"/>
    </source>
</evidence>
<comment type="caution">
    <text evidence="9">The sequence shown here is derived from an EMBL/GenBank/DDBJ whole genome shotgun (WGS) entry which is preliminary data.</text>
</comment>
<dbReference type="PANTHER" id="PTHR22883">
    <property type="entry name" value="ZINC FINGER DHHC DOMAIN CONTAINING PROTEIN"/>
    <property type="match status" value="1"/>
</dbReference>
<evidence type="ECO:0000313" key="10">
    <source>
        <dbReference type="Proteomes" id="UP001061958"/>
    </source>
</evidence>
<comment type="subcellular location">
    <subcellularLocation>
        <location evidence="1">Membrane</location>
        <topology evidence="1">Multi-pass membrane protein</topology>
    </subcellularLocation>
</comment>
<keyword evidence="10" id="KW-1185">Reference proteome</keyword>
<protein>
    <recommendedName>
        <fullName evidence="7">Palmitoyltransferase</fullName>
        <ecNumber evidence="7">2.3.1.225</ecNumber>
    </recommendedName>
</protein>
<keyword evidence="6 7" id="KW-0012">Acyltransferase</keyword>
<evidence type="ECO:0000256" key="3">
    <source>
        <dbReference type="ARBA" id="ARBA00022692"/>
    </source>
</evidence>
<evidence type="ECO:0000256" key="2">
    <source>
        <dbReference type="ARBA" id="ARBA00022679"/>
    </source>
</evidence>
<keyword evidence="3 7" id="KW-0812">Transmembrane</keyword>
<accession>A0A9C7USK6</accession>
<keyword evidence="4 7" id="KW-1133">Transmembrane helix</keyword>
<dbReference type="AlphaFoldDB" id="A0A9C7USK6"/>
<dbReference type="Pfam" id="PF01529">
    <property type="entry name" value="DHHC"/>
    <property type="match status" value="1"/>
</dbReference>
<sequence>MTWLTCVYCLYCTVLFLSIYFLFIKSRRKKDSNSVAKTDVRVVLRSSSIIGWFAYPCCLSVVIFVFWKEVSPGLETIDSWWSRPFFIWIHYSVSIICWLCCVFSSAGVVMKEPAVSKPDIGMSQQTAKDYCIICEVPKAPDSKHCYFCNVCVPRWDHHCLWICNCIGSRNIHFFSAFLTHCACMWLHGAYICSFIAMVWTPNHGKQSFISYWFQVVNNQFQLALYATLLYLGGLVFFTYSCYYLFLCIMTKNTKERMQKRC</sequence>
<dbReference type="OrthoDB" id="331948at2759"/>
<feature type="transmembrane region" description="Helical" evidence="7">
    <location>
        <begin position="43"/>
        <end position="67"/>
    </location>
</feature>
<dbReference type="GO" id="GO:0005794">
    <property type="term" value="C:Golgi apparatus"/>
    <property type="evidence" value="ECO:0007669"/>
    <property type="project" value="TreeGrafter"/>
</dbReference>
<comment type="domain">
    <text evidence="7">The DHHC domain is required for palmitoyltransferase activity.</text>
</comment>